<feature type="chain" id="PRO_5036003117" evidence="1">
    <location>
        <begin position="20"/>
        <end position="470"/>
    </location>
</feature>
<dbReference type="PATRIC" id="fig|453.4.peg.424"/>
<keyword evidence="1" id="KW-0732">Signal</keyword>
<evidence type="ECO:0000313" key="4">
    <source>
        <dbReference type="Proteomes" id="UP000054698"/>
    </source>
</evidence>
<evidence type="ECO:0000313" key="3">
    <source>
        <dbReference type="EMBL" id="SPX59224.1"/>
    </source>
</evidence>
<accession>A0A0W0U6C7</accession>
<dbReference type="AlphaFoldDB" id="A0A0W0U6C7"/>
<gene>
    <name evidence="2" type="ORF">Lfee_0392</name>
    <name evidence="3" type="ORF">NCTC12022_00044</name>
</gene>
<dbReference type="EMBL" id="UASS01000001">
    <property type="protein sequence ID" value="SPX59224.1"/>
    <property type="molecule type" value="Genomic_DNA"/>
</dbReference>
<sequence length="470" mass="53902">MNNRRLLALGLSMSLATQACPLIYAKQIYPAEVLGRDLNLPGLGWIGHVGISTTYRMSPEGMGKNADQVIEVLNENPVGQINSISNFKARSKYWGSKFGLADRGMIGYRVLVEANHQRWWCPKYTSDTYYHIGSGVPTTGQVIECGTWRCDTYAWWAFYSQGIDTMPGRVWLPIKVFHAFPYYNDERKIDLPLNNLDNNVNKTLENVTSEELNAMPYEEFQMIMDAPSVHYVTSPSTIQMQFAYDSNLNDVKRGIMIDRLIAEDTEPDLVKKLLKLYSESDSIEVKNKIVQGLMLYNQRHRNVKSYINNEQPLLKVFFTELLNSKSLTPKMADDGVRGFIDTHSPDEVMANLDKINKWLREVDHYSSIMLKYTLVHKSKSLQRIYMKSIVKELREANNSDLDSYLFGPLSIGYKGTGKNLLEPESKQMVIDYLHEVRHKYSPQGIQANPNDSHRITTAPYYFELKKNMGI</sequence>
<dbReference type="OrthoDB" id="5631492at2"/>
<keyword evidence="4" id="KW-1185">Reference proteome</keyword>
<reference evidence="2 4" key="1">
    <citation type="submission" date="2015-11" db="EMBL/GenBank/DDBJ databases">
        <title>Genomic analysis of 38 Legionella species identifies large and diverse effector repertoires.</title>
        <authorList>
            <person name="Burstein D."/>
            <person name="Amaro F."/>
            <person name="Zusman T."/>
            <person name="Lifshitz Z."/>
            <person name="Cohen O."/>
            <person name="Gilbert J.A."/>
            <person name="Pupko T."/>
            <person name="Shuman H.A."/>
            <person name="Segal G."/>
        </authorList>
    </citation>
    <scope>NUCLEOTIDE SEQUENCE [LARGE SCALE GENOMIC DNA]</scope>
    <source>
        <strain evidence="2 4">WO-44C</strain>
    </source>
</reference>
<name>A0A0W0U6C7_9GAMM</name>
<dbReference type="PROSITE" id="PS51257">
    <property type="entry name" value="PROKAR_LIPOPROTEIN"/>
    <property type="match status" value="1"/>
</dbReference>
<evidence type="ECO:0000256" key="1">
    <source>
        <dbReference type="SAM" id="SignalP"/>
    </source>
</evidence>
<feature type="signal peptide" evidence="1">
    <location>
        <begin position="1"/>
        <end position="19"/>
    </location>
</feature>
<evidence type="ECO:0000313" key="2">
    <source>
        <dbReference type="EMBL" id="KTD03646.1"/>
    </source>
</evidence>
<evidence type="ECO:0000313" key="5">
    <source>
        <dbReference type="Proteomes" id="UP000251942"/>
    </source>
</evidence>
<dbReference type="EMBL" id="LNYB01000014">
    <property type="protein sequence ID" value="KTD03646.1"/>
    <property type="molecule type" value="Genomic_DNA"/>
</dbReference>
<protein>
    <submittedName>
        <fullName evidence="2">Uncharacterized protein</fullName>
    </submittedName>
</protein>
<dbReference type="Proteomes" id="UP000054698">
    <property type="component" value="Unassembled WGS sequence"/>
</dbReference>
<dbReference type="RefSeq" id="WP_058443611.1">
    <property type="nucleotide sequence ID" value="NZ_CAAAHT010000025.1"/>
</dbReference>
<dbReference type="Proteomes" id="UP000251942">
    <property type="component" value="Unassembled WGS sequence"/>
</dbReference>
<proteinExistence type="predicted"/>
<organism evidence="2 4">
    <name type="scientific">Legionella feeleii</name>
    <dbReference type="NCBI Taxonomy" id="453"/>
    <lineage>
        <taxon>Bacteria</taxon>
        <taxon>Pseudomonadati</taxon>
        <taxon>Pseudomonadota</taxon>
        <taxon>Gammaproteobacteria</taxon>
        <taxon>Legionellales</taxon>
        <taxon>Legionellaceae</taxon>
        <taxon>Legionella</taxon>
    </lineage>
</organism>
<reference evidence="3 5" key="2">
    <citation type="submission" date="2018-06" db="EMBL/GenBank/DDBJ databases">
        <authorList>
            <consortium name="Pathogen Informatics"/>
            <person name="Doyle S."/>
        </authorList>
    </citation>
    <scope>NUCLEOTIDE SEQUENCE [LARGE SCALE GENOMIC DNA]</scope>
    <source>
        <strain evidence="3 5">NCTC12022</strain>
    </source>
</reference>